<dbReference type="InterPro" id="IPR017452">
    <property type="entry name" value="GPCR_Rhodpsn_7TM"/>
</dbReference>
<evidence type="ECO:0000256" key="4">
    <source>
        <dbReference type="ARBA" id="ARBA00022692"/>
    </source>
</evidence>
<keyword evidence="12 13" id="KW-0807">Transducer</keyword>
<keyword evidence="3 14" id="KW-0716">Sensory transduction</keyword>
<feature type="transmembrane region" description="Helical" evidence="14">
    <location>
        <begin position="23"/>
        <end position="46"/>
    </location>
</feature>
<evidence type="ECO:0000256" key="14">
    <source>
        <dbReference type="RuleBase" id="RU363047"/>
    </source>
</evidence>
<dbReference type="InParanoid" id="A0A672H3I3"/>
<feature type="transmembrane region" description="Helical" evidence="14">
    <location>
        <begin position="191"/>
        <end position="214"/>
    </location>
</feature>
<dbReference type="Gene3D" id="1.20.1070.10">
    <property type="entry name" value="Rhodopsin 7-helix transmembrane proteins"/>
    <property type="match status" value="1"/>
</dbReference>
<dbReference type="InterPro" id="IPR000276">
    <property type="entry name" value="GPCR_Rhodpsn"/>
</dbReference>
<evidence type="ECO:0000259" key="15">
    <source>
        <dbReference type="PROSITE" id="PS50262"/>
    </source>
</evidence>
<dbReference type="InterPro" id="IPR052921">
    <property type="entry name" value="GPCR1_Superfamily_Member"/>
</dbReference>
<dbReference type="GO" id="GO:0004984">
    <property type="term" value="F:olfactory receptor activity"/>
    <property type="evidence" value="ECO:0007669"/>
    <property type="project" value="InterPro"/>
</dbReference>
<evidence type="ECO:0000256" key="9">
    <source>
        <dbReference type="ARBA" id="ARBA00023157"/>
    </source>
</evidence>
<evidence type="ECO:0000256" key="11">
    <source>
        <dbReference type="ARBA" id="ARBA00023180"/>
    </source>
</evidence>
<dbReference type="PROSITE" id="PS50262">
    <property type="entry name" value="G_PROTEIN_RECEP_F1_2"/>
    <property type="match status" value="1"/>
</dbReference>
<evidence type="ECO:0000313" key="16">
    <source>
        <dbReference type="Ensembl" id="ENSSFAP00005022309.1"/>
    </source>
</evidence>
<sequence>MDVNSNTSSIKLEGHVQVERYRYLYFTVMLLVYALILCSNFMLVFLIGFEKSLHEPMYVFIAALSLNSVFFSTAIYPKLLTDFVSEEQIISYTACRVQYFMFYSLGGSEFLLLAAMAYDRYVSICKPLQYPAVMRKATVSALLLLAWLLPAGQVAVLPIVYVNSRLCSFALKGIFCNNSTKYLYCVSPRALSIYAAVILVNIVVFPILFIFFTYAKIFVIARQNSEVRRKATQTCLPHLFVLISFSCFCAYDVIAASLESDFPKIVRLIMTLQIITYQPLLNPIIYGLKMKEISKRLKKLLCRVKHS</sequence>
<dbReference type="GO" id="GO:0005886">
    <property type="term" value="C:plasma membrane"/>
    <property type="evidence" value="ECO:0007669"/>
    <property type="project" value="UniProtKB-SubCell"/>
</dbReference>
<dbReference type="PROSITE" id="PS00237">
    <property type="entry name" value="G_PROTEIN_RECEP_F1_1"/>
    <property type="match status" value="1"/>
</dbReference>
<evidence type="ECO:0000256" key="3">
    <source>
        <dbReference type="ARBA" id="ARBA00022606"/>
    </source>
</evidence>
<evidence type="ECO:0000256" key="10">
    <source>
        <dbReference type="ARBA" id="ARBA00023170"/>
    </source>
</evidence>
<proteinExistence type="inferred from homology"/>
<evidence type="ECO:0000256" key="2">
    <source>
        <dbReference type="ARBA" id="ARBA00022475"/>
    </source>
</evidence>
<reference evidence="16" key="1">
    <citation type="submission" date="2019-06" db="EMBL/GenBank/DDBJ databases">
        <authorList>
            <consortium name="Wellcome Sanger Institute Data Sharing"/>
        </authorList>
    </citation>
    <scope>NUCLEOTIDE SEQUENCE [LARGE SCALE GENOMIC DNA]</scope>
</reference>
<feature type="transmembrane region" description="Helical" evidence="14">
    <location>
        <begin position="58"/>
        <end position="77"/>
    </location>
</feature>
<keyword evidence="11" id="KW-0325">Glycoprotein</keyword>
<keyword evidence="8 14" id="KW-0472">Membrane</keyword>
<comment type="subcellular location">
    <subcellularLocation>
        <location evidence="1 14">Cell membrane</location>
        <topology evidence="1 14">Multi-pass membrane protein</topology>
    </subcellularLocation>
</comment>
<evidence type="ECO:0000256" key="8">
    <source>
        <dbReference type="ARBA" id="ARBA00023136"/>
    </source>
</evidence>
<dbReference type="PRINTS" id="PR00237">
    <property type="entry name" value="GPCRRHODOPSN"/>
</dbReference>
<reference evidence="16" key="3">
    <citation type="submission" date="2025-09" db="UniProtKB">
        <authorList>
            <consortium name="Ensembl"/>
        </authorList>
    </citation>
    <scope>IDENTIFICATION</scope>
</reference>
<feature type="transmembrane region" description="Helical" evidence="14">
    <location>
        <begin position="268"/>
        <end position="288"/>
    </location>
</feature>
<feature type="transmembrane region" description="Helical" evidence="14">
    <location>
        <begin position="235"/>
        <end position="256"/>
    </location>
</feature>
<dbReference type="SUPFAM" id="SSF81321">
    <property type="entry name" value="Family A G protein-coupled receptor-like"/>
    <property type="match status" value="1"/>
</dbReference>
<dbReference type="PRINTS" id="PR00245">
    <property type="entry name" value="OLFACTORYR"/>
</dbReference>
<gene>
    <name evidence="16" type="primary">LOC115403183</name>
</gene>
<dbReference type="PANTHER" id="PTHR26451:SF847">
    <property type="entry name" value="ODORANT RECEPTOR-RELATED"/>
    <property type="match status" value="1"/>
</dbReference>
<dbReference type="Ensembl" id="ENSSFAT00005023237.1">
    <property type="protein sequence ID" value="ENSSFAP00005022309.1"/>
    <property type="gene ID" value="ENSSFAG00005011588.1"/>
</dbReference>
<evidence type="ECO:0000313" key="17">
    <source>
        <dbReference type="Proteomes" id="UP000472267"/>
    </source>
</evidence>
<dbReference type="Proteomes" id="UP000472267">
    <property type="component" value="Chromosome 16"/>
</dbReference>
<keyword evidence="4 13" id="KW-0812">Transmembrane</keyword>
<dbReference type="OMA" id="TFSACRF"/>
<feature type="domain" description="G-protein coupled receptors family 1 profile" evidence="15">
    <location>
        <begin position="39"/>
        <end position="286"/>
    </location>
</feature>
<evidence type="ECO:0000256" key="7">
    <source>
        <dbReference type="ARBA" id="ARBA00023040"/>
    </source>
</evidence>
<dbReference type="PANTHER" id="PTHR26451">
    <property type="entry name" value="G_PROTEIN_RECEP_F1_2 DOMAIN-CONTAINING PROTEIN"/>
    <property type="match status" value="1"/>
</dbReference>
<evidence type="ECO:0000256" key="12">
    <source>
        <dbReference type="ARBA" id="ARBA00023224"/>
    </source>
</evidence>
<keyword evidence="6 14" id="KW-1133">Transmembrane helix</keyword>
<dbReference type="FunFam" id="1.20.1070.10:FF:000024">
    <property type="entry name" value="Olfactory receptor"/>
    <property type="match status" value="1"/>
</dbReference>
<feature type="transmembrane region" description="Helical" evidence="14">
    <location>
        <begin position="139"/>
        <end position="161"/>
    </location>
</feature>
<keyword evidence="9" id="KW-1015">Disulfide bond</keyword>
<evidence type="ECO:0000256" key="6">
    <source>
        <dbReference type="ARBA" id="ARBA00022989"/>
    </source>
</evidence>
<comment type="similarity">
    <text evidence="13">Belongs to the G-protein coupled receptor 1 family.</text>
</comment>
<reference evidence="16" key="2">
    <citation type="submission" date="2025-08" db="UniProtKB">
        <authorList>
            <consortium name="Ensembl"/>
        </authorList>
    </citation>
    <scope>IDENTIFICATION</scope>
</reference>
<name>A0A672H3I3_SALFA</name>
<evidence type="ECO:0000256" key="1">
    <source>
        <dbReference type="ARBA" id="ARBA00004651"/>
    </source>
</evidence>
<keyword evidence="7 13" id="KW-0297">G-protein coupled receptor</keyword>
<keyword evidence="2 14" id="KW-1003">Cell membrane</keyword>
<dbReference type="InterPro" id="IPR000725">
    <property type="entry name" value="Olfact_rcpt"/>
</dbReference>
<feature type="transmembrane region" description="Helical" evidence="14">
    <location>
        <begin position="97"/>
        <end position="118"/>
    </location>
</feature>
<dbReference type="GO" id="GO:0005549">
    <property type="term" value="F:odorant binding"/>
    <property type="evidence" value="ECO:0007669"/>
    <property type="project" value="TreeGrafter"/>
</dbReference>
<dbReference type="RefSeq" id="XP_029967869.1">
    <property type="nucleotide sequence ID" value="XM_030112009.1"/>
</dbReference>
<dbReference type="Pfam" id="PF13853">
    <property type="entry name" value="7tm_4"/>
    <property type="match status" value="1"/>
</dbReference>
<organism evidence="16 17">
    <name type="scientific">Salarias fasciatus</name>
    <name type="common">Jewelled blenny</name>
    <name type="synonym">Blennius fasciatus</name>
    <dbReference type="NCBI Taxonomy" id="181472"/>
    <lineage>
        <taxon>Eukaryota</taxon>
        <taxon>Metazoa</taxon>
        <taxon>Chordata</taxon>
        <taxon>Craniata</taxon>
        <taxon>Vertebrata</taxon>
        <taxon>Euteleostomi</taxon>
        <taxon>Actinopterygii</taxon>
        <taxon>Neopterygii</taxon>
        <taxon>Teleostei</taxon>
        <taxon>Neoteleostei</taxon>
        <taxon>Acanthomorphata</taxon>
        <taxon>Ovalentaria</taxon>
        <taxon>Blenniimorphae</taxon>
        <taxon>Blenniiformes</taxon>
        <taxon>Blennioidei</taxon>
        <taxon>Blenniidae</taxon>
        <taxon>Salariinae</taxon>
        <taxon>Salarias</taxon>
    </lineage>
</organism>
<dbReference type="GeneID" id="115403183"/>
<keyword evidence="17" id="KW-1185">Reference proteome</keyword>
<dbReference type="GO" id="GO:0004930">
    <property type="term" value="F:G protein-coupled receptor activity"/>
    <property type="evidence" value="ECO:0007669"/>
    <property type="project" value="UniProtKB-KW"/>
</dbReference>
<dbReference type="AlphaFoldDB" id="A0A672H3I3"/>
<dbReference type="OrthoDB" id="10017003at2759"/>
<protein>
    <recommendedName>
        <fullName evidence="14">Olfactory receptor</fullName>
    </recommendedName>
</protein>
<evidence type="ECO:0000256" key="13">
    <source>
        <dbReference type="RuleBase" id="RU000688"/>
    </source>
</evidence>
<accession>A0A672H3I3</accession>
<evidence type="ECO:0000256" key="5">
    <source>
        <dbReference type="ARBA" id="ARBA00022725"/>
    </source>
</evidence>
<keyword evidence="5 14" id="KW-0552">Olfaction</keyword>
<keyword evidence="10 13" id="KW-0675">Receptor</keyword>